<dbReference type="InterPro" id="IPR005370">
    <property type="entry name" value="UPF0180"/>
</dbReference>
<proteinExistence type="predicted"/>
<evidence type="ECO:0000313" key="1">
    <source>
        <dbReference type="EMBL" id="RKD26781.1"/>
    </source>
</evidence>
<name>A0A419SQR6_9BACL</name>
<comment type="caution">
    <text evidence="1">The sequence shown here is derived from an EMBL/GenBank/DDBJ whole genome shotgun (WGS) entry which is preliminary data.</text>
</comment>
<protein>
    <submittedName>
        <fullName evidence="1">Uncharacterized protein</fullName>
    </submittedName>
</protein>
<keyword evidence="2" id="KW-1185">Reference proteome</keyword>
<gene>
    <name evidence="1" type="ORF">BEP19_16415</name>
</gene>
<accession>A0A419SQR6</accession>
<dbReference type="Pfam" id="PF03698">
    <property type="entry name" value="UPF0180"/>
    <property type="match status" value="1"/>
</dbReference>
<dbReference type="RefSeq" id="WP_120188065.1">
    <property type="nucleotide sequence ID" value="NZ_MCHY01000002.1"/>
</dbReference>
<dbReference type="Proteomes" id="UP000284219">
    <property type="component" value="Unassembled WGS sequence"/>
</dbReference>
<organism evidence="1 2">
    <name type="scientific">Ammoniphilus oxalaticus</name>
    <dbReference type="NCBI Taxonomy" id="66863"/>
    <lineage>
        <taxon>Bacteria</taxon>
        <taxon>Bacillati</taxon>
        <taxon>Bacillota</taxon>
        <taxon>Bacilli</taxon>
        <taxon>Bacillales</taxon>
        <taxon>Paenibacillaceae</taxon>
        <taxon>Aneurinibacillus group</taxon>
        <taxon>Ammoniphilus</taxon>
    </lineage>
</organism>
<sequence>MAKKRIGVENTLSDIAQTLKNQGHDVVNLDENNAADCDYCVVSGQNKHLFEVSQRANMAGVINADGMTADDVLNSIDHSF</sequence>
<dbReference type="OrthoDB" id="1708042at2"/>
<dbReference type="EMBL" id="MCHY01000002">
    <property type="protein sequence ID" value="RKD26781.1"/>
    <property type="molecule type" value="Genomic_DNA"/>
</dbReference>
<dbReference type="AlphaFoldDB" id="A0A419SQR6"/>
<reference evidence="1 2" key="1">
    <citation type="submission" date="2016-08" db="EMBL/GenBank/DDBJ databases">
        <title>Novel Firmicute Genomes.</title>
        <authorList>
            <person name="Poppleton D.I."/>
            <person name="Gribaldo S."/>
        </authorList>
    </citation>
    <scope>NUCLEOTIDE SEQUENCE [LARGE SCALE GENOMIC DNA]</scope>
    <source>
        <strain evidence="1 2">RAOx-1</strain>
    </source>
</reference>
<evidence type="ECO:0000313" key="2">
    <source>
        <dbReference type="Proteomes" id="UP000284219"/>
    </source>
</evidence>